<keyword evidence="4" id="KW-1185">Reference proteome</keyword>
<sequence>MDNETIAKQLAMADEDILKAWSYWETLGVIEKHFDDPKDRFNYGVEFINLKELLYGKQTKKSKEKKSGKDVNSKLVDVDVREMYSAIEKITGRLLGGKEPMAILSWIEDFGAEPEMIVYAYSYCKNTRKKDSSNYVGTVVKEWAERNLHTKEEIEAYLQEVDNKHYLYKRVMKALGFNRNATEQEKHLMDSWFGEMEYKLDKVLEACGKTSGISNPNINYVNKILKNWREESGSGPSNGRLSEKPGEASLSMLEQCSVIMI</sequence>
<protein>
    <submittedName>
        <fullName evidence="3">DnaD domain protein</fullName>
    </submittedName>
</protein>
<dbReference type="Gene3D" id="1.10.10.630">
    <property type="entry name" value="DnaD domain-like"/>
    <property type="match status" value="2"/>
</dbReference>
<dbReference type="InterPro" id="IPR053162">
    <property type="entry name" value="DnaD"/>
</dbReference>
<dbReference type="PANTHER" id="PTHR37293:SF5">
    <property type="entry name" value="DNA REPLICATION PROTEIN"/>
    <property type="match status" value="1"/>
</dbReference>
<accession>A0A6P1MMJ0</accession>
<dbReference type="InterPro" id="IPR006343">
    <property type="entry name" value="DnaB/C_C"/>
</dbReference>
<comment type="similarity">
    <text evidence="1">Belongs to the DnaB/DnaD family.</text>
</comment>
<reference evidence="3 4" key="1">
    <citation type="submission" date="2020-01" db="EMBL/GenBank/DDBJ databases">
        <title>Genomic analysis of Aminipila sp. CBA3637.</title>
        <authorList>
            <person name="Kim Y.B."/>
            <person name="Roh S.W."/>
        </authorList>
    </citation>
    <scope>NUCLEOTIDE SEQUENCE [LARGE SCALE GENOMIC DNA]</scope>
    <source>
        <strain evidence="3 4">CBA3637</strain>
    </source>
</reference>
<feature type="domain" description="DnaB/C C-terminal" evidence="2">
    <location>
        <begin position="177"/>
        <end position="231"/>
    </location>
</feature>
<evidence type="ECO:0000313" key="3">
    <source>
        <dbReference type="EMBL" id="QHI72225.1"/>
    </source>
</evidence>
<dbReference type="SUPFAM" id="SSF158499">
    <property type="entry name" value="DnaD domain-like"/>
    <property type="match status" value="2"/>
</dbReference>
<dbReference type="Proteomes" id="UP000463883">
    <property type="component" value="Chromosome"/>
</dbReference>
<dbReference type="InterPro" id="IPR034829">
    <property type="entry name" value="DnaD-like_sf"/>
</dbReference>
<dbReference type="NCBIfam" id="TIGR01446">
    <property type="entry name" value="DnaD_dom"/>
    <property type="match status" value="2"/>
</dbReference>
<dbReference type="PANTHER" id="PTHR37293">
    <property type="entry name" value="PHAGE REPLICATION PROTEIN-RELATED"/>
    <property type="match status" value="1"/>
</dbReference>
<gene>
    <name evidence="3" type="ORF">Ami3637_07265</name>
</gene>
<dbReference type="AlphaFoldDB" id="A0A6P1MMJ0"/>
<evidence type="ECO:0000313" key="4">
    <source>
        <dbReference type="Proteomes" id="UP000463883"/>
    </source>
</evidence>
<name>A0A6P1MMJ0_9FIRM</name>
<feature type="domain" description="DnaB/C C-terminal" evidence="2">
    <location>
        <begin position="85"/>
        <end position="157"/>
    </location>
</feature>
<evidence type="ECO:0000259" key="2">
    <source>
        <dbReference type="Pfam" id="PF07261"/>
    </source>
</evidence>
<proteinExistence type="inferred from homology"/>
<dbReference type="Pfam" id="PF07261">
    <property type="entry name" value="DnaB_2"/>
    <property type="match status" value="2"/>
</dbReference>
<organism evidence="3 4">
    <name type="scientific">Aminipila terrae</name>
    <dbReference type="NCBI Taxonomy" id="2697030"/>
    <lineage>
        <taxon>Bacteria</taxon>
        <taxon>Bacillati</taxon>
        <taxon>Bacillota</taxon>
        <taxon>Clostridia</taxon>
        <taxon>Peptostreptococcales</taxon>
        <taxon>Anaerovoracaceae</taxon>
        <taxon>Aminipila</taxon>
    </lineage>
</organism>
<evidence type="ECO:0000256" key="1">
    <source>
        <dbReference type="ARBA" id="ARBA00093462"/>
    </source>
</evidence>
<dbReference type="KEGG" id="amic:Ami3637_07265"/>
<dbReference type="RefSeq" id="WP_162361995.1">
    <property type="nucleotide sequence ID" value="NZ_CP047591.1"/>
</dbReference>
<dbReference type="EMBL" id="CP047591">
    <property type="protein sequence ID" value="QHI72225.1"/>
    <property type="molecule type" value="Genomic_DNA"/>
</dbReference>